<protein>
    <recommendedName>
        <fullName evidence="4">FecR protein domain-containing protein</fullName>
    </recommendedName>
</protein>
<name>A0A1E7F9S1_9STRA</name>
<sequence>MVSCLILGYFVFCLTLGGLTYGIVKANEQVRVDPLTGITTTTGGGNAVIMKTAPALVVRKDTSVHNVTIADLNALEKIVFFDGTISFNVMGFARKEDETVILVQGGSLTFNMDGLFNHTGVEPALLFDHISDGDRKLSSEMPVLVQMESIYGGRSGRVGPNIPVPGVSLPPMGYSP</sequence>
<feature type="chain" id="PRO_5009192846" description="FecR protein domain-containing protein" evidence="1">
    <location>
        <begin position="27"/>
        <end position="176"/>
    </location>
</feature>
<keyword evidence="3" id="KW-1185">Reference proteome</keyword>
<dbReference type="AlphaFoldDB" id="A0A1E7F9S1"/>
<feature type="signal peptide" evidence="1">
    <location>
        <begin position="1"/>
        <end position="26"/>
    </location>
</feature>
<dbReference type="KEGG" id="fcy:FRACYDRAFT_241487"/>
<dbReference type="Proteomes" id="UP000095751">
    <property type="component" value="Unassembled WGS sequence"/>
</dbReference>
<keyword evidence="1" id="KW-0732">Signal</keyword>
<evidence type="ECO:0008006" key="4">
    <source>
        <dbReference type="Google" id="ProtNLM"/>
    </source>
</evidence>
<gene>
    <name evidence="2" type="ORF">FRACYDRAFT_241487</name>
</gene>
<proteinExistence type="predicted"/>
<evidence type="ECO:0000313" key="2">
    <source>
        <dbReference type="EMBL" id="OEU14930.1"/>
    </source>
</evidence>
<evidence type="ECO:0000256" key="1">
    <source>
        <dbReference type="SAM" id="SignalP"/>
    </source>
</evidence>
<organism evidence="2 3">
    <name type="scientific">Fragilariopsis cylindrus CCMP1102</name>
    <dbReference type="NCBI Taxonomy" id="635003"/>
    <lineage>
        <taxon>Eukaryota</taxon>
        <taxon>Sar</taxon>
        <taxon>Stramenopiles</taxon>
        <taxon>Ochrophyta</taxon>
        <taxon>Bacillariophyta</taxon>
        <taxon>Bacillariophyceae</taxon>
        <taxon>Bacillariophycidae</taxon>
        <taxon>Bacillariales</taxon>
        <taxon>Bacillariaceae</taxon>
        <taxon>Fragilariopsis</taxon>
    </lineage>
</organism>
<evidence type="ECO:0000313" key="3">
    <source>
        <dbReference type="Proteomes" id="UP000095751"/>
    </source>
</evidence>
<reference evidence="2 3" key="1">
    <citation type="submission" date="2016-09" db="EMBL/GenBank/DDBJ databases">
        <title>Extensive genetic diversity and differential bi-allelic expression allows diatom success in the polar Southern Ocean.</title>
        <authorList>
            <consortium name="DOE Joint Genome Institute"/>
            <person name="Mock T."/>
            <person name="Otillar R.P."/>
            <person name="Strauss J."/>
            <person name="Dupont C."/>
            <person name="Frickenhaus S."/>
            <person name="Maumus F."/>
            <person name="Mcmullan M."/>
            <person name="Sanges R."/>
            <person name="Schmutz J."/>
            <person name="Toseland A."/>
            <person name="Valas R."/>
            <person name="Veluchamy A."/>
            <person name="Ward B.J."/>
            <person name="Allen A."/>
            <person name="Barry K."/>
            <person name="Falciatore A."/>
            <person name="Ferrante M."/>
            <person name="Fortunato A.E."/>
            <person name="Gloeckner G."/>
            <person name="Gruber A."/>
            <person name="Hipkin R."/>
            <person name="Janech M."/>
            <person name="Kroth P."/>
            <person name="Leese F."/>
            <person name="Lindquist E."/>
            <person name="Lyon B.R."/>
            <person name="Martin J."/>
            <person name="Mayer C."/>
            <person name="Parker M."/>
            <person name="Quesneville H."/>
            <person name="Raymond J."/>
            <person name="Uhlig C."/>
            <person name="Valentin K.U."/>
            <person name="Worden A.Z."/>
            <person name="Armbrust E.V."/>
            <person name="Bowler C."/>
            <person name="Green B."/>
            <person name="Moulton V."/>
            <person name="Van Oosterhout C."/>
            <person name="Grigoriev I."/>
        </authorList>
    </citation>
    <scope>NUCLEOTIDE SEQUENCE [LARGE SCALE GENOMIC DNA]</scope>
    <source>
        <strain evidence="2 3">CCMP1102</strain>
    </source>
</reference>
<dbReference type="EMBL" id="KV784360">
    <property type="protein sequence ID" value="OEU14930.1"/>
    <property type="molecule type" value="Genomic_DNA"/>
</dbReference>
<dbReference type="InParanoid" id="A0A1E7F9S1"/>
<accession>A0A1E7F9S1</accession>